<gene>
    <name evidence="1" type="ORF">ASZ90_019822</name>
</gene>
<sequence length="57" mass="6180">MNNVSLSARPAVKVPVINSIAITPKIMVTTSTIKSRKSLMPMGIPDVAEAVNWFIKL</sequence>
<name>A0A0W8E2F9_9ZZZZ</name>
<accession>A0A0W8E2F9</accession>
<protein>
    <submittedName>
        <fullName evidence="1">Uncharacterized protein</fullName>
    </submittedName>
</protein>
<proteinExistence type="predicted"/>
<organism evidence="1">
    <name type="scientific">hydrocarbon metagenome</name>
    <dbReference type="NCBI Taxonomy" id="938273"/>
    <lineage>
        <taxon>unclassified sequences</taxon>
        <taxon>metagenomes</taxon>
        <taxon>ecological metagenomes</taxon>
    </lineage>
</organism>
<dbReference type="AlphaFoldDB" id="A0A0W8E2F9"/>
<evidence type="ECO:0000313" key="1">
    <source>
        <dbReference type="EMBL" id="KUG02828.1"/>
    </source>
</evidence>
<dbReference type="EMBL" id="LNQE01001908">
    <property type="protein sequence ID" value="KUG02828.1"/>
    <property type="molecule type" value="Genomic_DNA"/>
</dbReference>
<reference evidence="1" key="1">
    <citation type="journal article" date="2015" name="Proc. Natl. Acad. Sci. U.S.A.">
        <title>Networks of energetic and metabolic interactions define dynamics in microbial communities.</title>
        <authorList>
            <person name="Embree M."/>
            <person name="Liu J.K."/>
            <person name="Al-Bassam M.M."/>
            <person name="Zengler K."/>
        </authorList>
    </citation>
    <scope>NUCLEOTIDE SEQUENCE</scope>
</reference>
<comment type="caution">
    <text evidence="1">The sequence shown here is derived from an EMBL/GenBank/DDBJ whole genome shotgun (WGS) entry which is preliminary data.</text>
</comment>